<comment type="caution">
    <text evidence="2">The sequence shown here is derived from an EMBL/GenBank/DDBJ whole genome shotgun (WGS) entry which is preliminary data.</text>
</comment>
<keyword evidence="1" id="KW-1133">Transmembrane helix</keyword>
<keyword evidence="3" id="KW-1185">Reference proteome</keyword>
<dbReference type="Proteomes" id="UP000197032">
    <property type="component" value="Unassembled WGS sequence"/>
</dbReference>
<name>A0A1Z5HQ14_9FIRM</name>
<organism evidence="2 3">
    <name type="scientific">Calderihabitans maritimus</name>
    <dbReference type="NCBI Taxonomy" id="1246530"/>
    <lineage>
        <taxon>Bacteria</taxon>
        <taxon>Bacillati</taxon>
        <taxon>Bacillota</taxon>
        <taxon>Clostridia</taxon>
        <taxon>Neomoorellales</taxon>
        <taxon>Calderihabitantaceae</taxon>
        <taxon>Calderihabitans</taxon>
    </lineage>
</organism>
<proteinExistence type="predicted"/>
<keyword evidence="1" id="KW-0472">Membrane</keyword>
<evidence type="ECO:0000313" key="3">
    <source>
        <dbReference type="Proteomes" id="UP000197032"/>
    </source>
</evidence>
<evidence type="ECO:0000256" key="1">
    <source>
        <dbReference type="SAM" id="Phobius"/>
    </source>
</evidence>
<protein>
    <submittedName>
        <fullName evidence="2">Uncharacterized protein</fullName>
    </submittedName>
</protein>
<feature type="transmembrane region" description="Helical" evidence="1">
    <location>
        <begin position="6"/>
        <end position="24"/>
    </location>
</feature>
<keyword evidence="1" id="KW-0812">Transmembrane</keyword>
<dbReference type="AlphaFoldDB" id="A0A1Z5HQ14"/>
<dbReference type="EMBL" id="BDGJ01000016">
    <property type="protein sequence ID" value="GAW91385.1"/>
    <property type="molecule type" value="Genomic_DNA"/>
</dbReference>
<reference evidence="3" key="1">
    <citation type="journal article" date="2017" name="Appl. Environ. Microbiol.">
        <title>Genomic analysis of Calderihabitans maritimus KKC1, a thermophilic hydrogenogenic carboxydotrophic bacterium isolated from marine sediment.</title>
        <authorList>
            <person name="Omae K."/>
            <person name="Yoneda Y."/>
            <person name="Fukuyama Y."/>
            <person name="Yoshida T."/>
            <person name="Sako Y."/>
        </authorList>
    </citation>
    <scope>NUCLEOTIDE SEQUENCE [LARGE SCALE GENOMIC DNA]</scope>
    <source>
        <strain evidence="3">KKC1</strain>
    </source>
</reference>
<sequence>MWSISNLIPLVLLIVLPVWLIIKINSIDKNIKKLLQKLEK</sequence>
<gene>
    <name evidence="2" type="ORF">KKC1_05470</name>
</gene>
<accession>A0A1Z5HQ14</accession>
<evidence type="ECO:0000313" key="2">
    <source>
        <dbReference type="EMBL" id="GAW91385.1"/>
    </source>
</evidence>